<proteinExistence type="predicted"/>
<protein>
    <submittedName>
        <fullName evidence="4">Cytochrome c</fullName>
    </submittedName>
</protein>
<dbReference type="Proteomes" id="UP000594759">
    <property type="component" value="Chromosome"/>
</dbReference>
<dbReference type="InterPro" id="IPR014784">
    <property type="entry name" value="Cu2_ascorb_mOase-like_C"/>
</dbReference>
<accession>A0A7S9Q094</accession>
<feature type="domain" description="Copper type II ascorbate-dependent monooxygenase C-terminal" evidence="3">
    <location>
        <begin position="336"/>
        <end position="400"/>
    </location>
</feature>
<evidence type="ECO:0000259" key="3">
    <source>
        <dbReference type="Pfam" id="PF03712"/>
    </source>
</evidence>
<sequence length="443" mass="50991">MKLRSVFIAKIVAVTFAFLVFKHKANAQKITYYKHVAPIIQSKCQPCHRPGEAAPFSLITYEDVAKRASFIKKVTQSGYMPPWKPDNHYRSFKNDRSLTDEEKQTIAKWVDNKMPIGKPGQAPKNLAKVYVKGTQYTRKPDLTLSATSFKVLGDNKERFIVFKIPFDIGAEKNVEAMEFVSSNKKVIHHANWAIHPVSDEVDIKQGADFINLTDDDRTKYSQYFPFKKTMTYYGGWIPGTSYESYPNNFGWVMPKRGVVLLTIHYAPVAKEDENIAGINFFFKETPIERVVKVISLGSAGVGEKSIDPYFFIPADSIRKFELKITTPQDQSLLYIWPHMHYLGKKFKSYAVTPQKDTINLVSIPSWDFRWQEIYQFKNLIKIPKGSVLTMEGTYDNTKNNPDNPSNPPRNVYSANDMKSTDEMMTMLLVFLPYKENDEYIELR</sequence>
<dbReference type="RefSeq" id="WP_196100604.1">
    <property type="nucleotide sequence ID" value="NZ_CP064939.1"/>
</dbReference>
<keyword evidence="5" id="KW-1185">Reference proteome</keyword>
<dbReference type="EMBL" id="CP064939">
    <property type="protein sequence ID" value="QPH41153.1"/>
    <property type="molecule type" value="Genomic_DNA"/>
</dbReference>
<name>A0A7S9Q094_9SPHI</name>
<evidence type="ECO:0000313" key="5">
    <source>
        <dbReference type="Proteomes" id="UP000594759"/>
    </source>
</evidence>
<dbReference type="KEGG" id="pex:IZT61_07810"/>
<dbReference type="AlphaFoldDB" id="A0A7S9Q094"/>
<dbReference type="InterPro" id="IPR024548">
    <property type="entry name" value="Cu2_monoox_C"/>
</dbReference>
<dbReference type="GO" id="GO:0016715">
    <property type="term" value="F:oxidoreductase activity, acting on paired donors, with incorporation or reduction of molecular oxygen, reduced ascorbate as one donor, and incorporation of one atom of oxygen"/>
    <property type="evidence" value="ECO:0007669"/>
    <property type="project" value="InterPro"/>
</dbReference>
<dbReference type="SUPFAM" id="SSF49742">
    <property type="entry name" value="PHM/PNGase F"/>
    <property type="match status" value="2"/>
</dbReference>
<evidence type="ECO:0000256" key="1">
    <source>
        <dbReference type="ARBA" id="ARBA00023157"/>
    </source>
</evidence>
<evidence type="ECO:0000313" key="4">
    <source>
        <dbReference type="EMBL" id="QPH41153.1"/>
    </source>
</evidence>
<gene>
    <name evidence="4" type="ORF">IZT61_07810</name>
</gene>
<feature type="region of interest" description="Disordered" evidence="2">
    <location>
        <begin position="393"/>
        <end position="414"/>
    </location>
</feature>
<dbReference type="Gene3D" id="2.60.120.230">
    <property type="match status" value="1"/>
</dbReference>
<dbReference type="InterPro" id="IPR008977">
    <property type="entry name" value="PHM/PNGase_F_dom_sf"/>
</dbReference>
<dbReference type="Pfam" id="PF03712">
    <property type="entry name" value="Cu2_monoox_C"/>
    <property type="match status" value="1"/>
</dbReference>
<evidence type="ECO:0000256" key="2">
    <source>
        <dbReference type="SAM" id="MobiDB-lite"/>
    </source>
</evidence>
<reference evidence="4 5" key="1">
    <citation type="submission" date="2020-11" db="EMBL/GenBank/DDBJ databases">
        <title>Pedobacter endophytica, an endophytic bacteria isolated form Carex pumila.</title>
        <authorList>
            <person name="Peng Y."/>
            <person name="Jiang L."/>
            <person name="Lee J."/>
        </authorList>
    </citation>
    <scope>NUCLEOTIDE SEQUENCE [LARGE SCALE GENOMIC DNA]</scope>
    <source>
        <strain evidence="4 5">JBR3-12</strain>
    </source>
</reference>
<keyword evidence="1" id="KW-1015">Disulfide bond</keyword>
<organism evidence="4 5">
    <name type="scientific">Pedobacter endophyticus</name>
    <dbReference type="NCBI Taxonomy" id="2789740"/>
    <lineage>
        <taxon>Bacteria</taxon>
        <taxon>Pseudomonadati</taxon>
        <taxon>Bacteroidota</taxon>
        <taxon>Sphingobacteriia</taxon>
        <taxon>Sphingobacteriales</taxon>
        <taxon>Sphingobacteriaceae</taxon>
        <taxon>Pedobacter</taxon>
    </lineage>
</organism>